<sequence>MLFLLLAFLVALLPGGDTVEFKKPISFHVIQISSFYNRSWAENLFSGWLGELEIYRWDTESGSFVFLRSWSKGNFSSKEWMDLGEFLHTHLISFTQETWKYAHQLQAEYPFVLQVAAGCELHSGEASVGFVQEAYQGTDLLRFQNNSWLPSPEGGSKAQDVCRLLNKYEGLKERVHWLLSDTCPRFVLGLLDAGKADLQRQVRPEAWLSSGPSPGPGRLLLVCRVSGFYPKPVQVMWMRGDQEQPGTERSDILPNADGTWYLRVTLDVAAGDAAGLSCRVKHSSLGGQDIVLYWEHRSPIGFILLAVIPLLAFLAGLAFWLKKRWSHHGSPNSLLPLK</sequence>
<evidence type="ECO:0000256" key="6">
    <source>
        <dbReference type="ARBA" id="ARBA00023319"/>
    </source>
</evidence>
<dbReference type="GeneTree" id="ENSGT01120000271825"/>
<feature type="chain" id="PRO_5023886741" evidence="9">
    <location>
        <begin position="19"/>
        <end position="338"/>
    </location>
</feature>
<accession>A0A5F9C5T8</accession>
<dbReference type="GO" id="GO:0009897">
    <property type="term" value="C:external side of plasma membrane"/>
    <property type="evidence" value="ECO:0007669"/>
    <property type="project" value="TreeGrafter"/>
</dbReference>
<proteinExistence type="predicted"/>
<dbReference type="GO" id="GO:0005615">
    <property type="term" value="C:extracellular space"/>
    <property type="evidence" value="ECO:0007669"/>
    <property type="project" value="TreeGrafter"/>
</dbReference>
<keyword evidence="4 8" id="KW-0472">Membrane</keyword>
<dbReference type="InterPro" id="IPR007110">
    <property type="entry name" value="Ig-like_dom"/>
</dbReference>
<dbReference type="Pfam" id="PF07654">
    <property type="entry name" value="C1-set"/>
    <property type="match status" value="1"/>
</dbReference>
<dbReference type="PANTHER" id="PTHR16675">
    <property type="entry name" value="MHC CLASS I-RELATED"/>
    <property type="match status" value="1"/>
</dbReference>
<dbReference type="CDD" id="cd21029">
    <property type="entry name" value="IgC1_CD1"/>
    <property type="match status" value="1"/>
</dbReference>
<keyword evidence="8" id="KW-0812">Transmembrane</keyword>
<dbReference type="Pfam" id="PF16497">
    <property type="entry name" value="MHC_I_3"/>
    <property type="match status" value="1"/>
</dbReference>
<feature type="domain" description="Ig-like" evidence="10">
    <location>
        <begin position="184"/>
        <end position="284"/>
    </location>
</feature>
<evidence type="ECO:0000256" key="7">
    <source>
        <dbReference type="ARBA" id="ARBA00046288"/>
    </source>
</evidence>
<reference evidence="11" key="3">
    <citation type="submission" date="2025-09" db="UniProtKB">
        <authorList>
            <consortium name="Ensembl"/>
        </authorList>
    </citation>
    <scope>IDENTIFICATION</scope>
    <source>
        <strain evidence="11">Thorbecke</strain>
    </source>
</reference>
<protein>
    <submittedName>
        <fullName evidence="11">CD1c molecule</fullName>
    </submittedName>
</protein>
<feature type="signal peptide" evidence="9">
    <location>
        <begin position="1"/>
        <end position="18"/>
    </location>
</feature>
<evidence type="ECO:0000313" key="12">
    <source>
        <dbReference type="Proteomes" id="UP000001811"/>
    </source>
</evidence>
<gene>
    <name evidence="11" type="primary">CD1D</name>
</gene>
<evidence type="ECO:0000256" key="9">
    <source>
        <dbReference type="SAM" id="SignalP"/>
    </source>
</evidence>
<keyword evidence="2" id="KW-0967">Endosome</keyword>
<dbReference type="Ensembl" id="ENSOCUT00000055616.1">
    <property type="protein sequence ID" value="ENSOCUP00000029131.1"/>
    <property type="gene ID" value="ENSOCUG00000008307.4"/>
</dbReference>
<evidence type="ECO:0000256" key="5">
    <source>
        <dbReference type="ARBA" id="ARBA00023180"/>
    </source>
</evidence>
<comment type="subcellular location">
    <subcellularLocation>
        <location evidence="7">Endomembrane system</location>
        <topology evidence="7">Single-pass type I membrane protein</topology>
    </subcellularLocation>
    <subcellularLocation>
        <location evidence="1">Endosome</location>
    </subcellularLocation>
</comment>
<reference evidence="11" key="2">
    <citation type="submission" date="2025-08" db="UniProtKB">
        <authorList>
            <consortium name="Ensembl"/>
        </authorList>
    </citation>
    <scope>IDENTIFICATION</scope>
    <source>
        <strain evidence="11">Thorbecke</strain>
    </source>
</reference>
<evidence type="ECO:0000256" key="1">
    <source>
        <dbReference type="ARBA" id="ARBA00004177"/>
    </source>
</evidence>
<dbReference type="InterPro" id="IPR011161">
    <property type="entry name" value="MHC_I-like_Ag-recog"/>
</dbReference>
<dbReference type="GO" id="GO:0005768">
    <property type="term" value="C:endosome"/>
    <property type="evidence" value="ECO:0007669"/>
    <property type="project" value="UniProtKB-SubCell"/>
</dbReference>
<dbReference type="AlphaFoldDB" id="A0A5F9C5T8"/>
<evidence type="ECO:0000256" key="8">
    <source>
        <dbReference type="SAM" id="Phobius"/>
    </source>
</evidence>
<keyword evidence="5" id="KW-0325">Glycoprotein</keyword>
<keyword evidence="8" id="KW-1133">Transmembrane helix</keyword>
<feature type="transmembrane region" description="Helical" evidence="8">
    <location>
        <begin position="300"/>
        <end position="321"/>
    </location>
</feature>
<keyword evidence="6" id="KW-0393">Immunoglobulin domain</keyword>
<evidence type="ECO:0000256" key="3">
    <source>
        <dbReference type="ARBA" id="ARBA00022859"/>
    </source>
</evidence>
<dbReference type="SMART" id="SM00407">
    <property type="entry name" value="IGc1"/>
    <property type="match status" value="1"/>
</dbReference>
<dbReference type="PROSITE" id="PS50835">
    <property type="entry name" value="IG_LIKE"/>
    <property type="match status" value="1"/>
</dbReference>
<dbReference type="Gene3D" id="3.30.500.10">
    <property type="entry name" value="MHC class I-like antigen recognition-like"/>
    <property type="match status" value="1"/>
</dbReference>
<dbReference type="EMBL" id="AAGW02000351">
    <property type="status" value="NOT_ANNOTATED_CDS"/>
    <property type="molecule type" value="Genomic_DNA"/>
</dbReference>
<dbReference type="GO" id="GO:0048007">
    <property type="term" value="P:antigen processing and presentation, exogenous lipid antigen via MHC class Ib"/>
    <property type="evidence" value="ECO:0007669"/>
    <property type="project" value="TreeGrafter"/>
</dbReference>
<reference evidence="11 12" key="1">
    <citation type="journal article" date="2011" name="Nature">
        <title>A high-resolution map of human evolutionary constraint using 29 mammals.</title>
        <authorList>
            <person name="Lindblad-Toh K."/>
            <person name="Garber M."/>
            <person name="Zuk O."/>
            <person name="Lin M.F."/>
            <person name="Parker B.J."/>
            <person name="Washietl S."/>
            <person name="Kheradpour P."/>
            <person name="Ernst J."/>
            <person name="Jordan G."/>
            <person name="Mauceli E."/>
            <person name="Ward L.D."/>
            <person name="Lowe C.B."/>
            <person name="Holloway A.K."/>
            <person name="Clamp M."/>
            <person name="Gnerre S."/>
            <person name="Alfoldi J."/>
            <person name="Beal K."/>
            <person name="Chang J."/>
            <person name="Clawson H."/>
            <person name="Cuff J."/>
            <person name="Di Palma F."/>
            <person name="Fitzgerald S."/>
            <person name="Flicek P."/>
            <person name="Guttman M."/>
            <person name="Hubisz M.J."/>
            <person name="Jaffe D.B."/>
            <person name="Jungreis I."/>
            <person name="Kent W.J."/>
            <person name="Kostka D."/>
            <person name="Lara M."/>
            <person name="Martins A.L."/>
            <person name="Massingham T."/>
            <person name="Moltke I."/>
            <person name="Raney B.J."/>
            <person name="Rasmussen M.D."/>
            <person name="Robinson J."/>
            <person name="Stark A."/>
            <person name="Vilella A.J."/>
            <person name="Wen J."/>
            <person name="Xie X."/>
            <person name="Zody M.C."/>
            <person name="Baldwin J."/>
            <person name="Bloom T."/>
            <person name="Chin C.W."/>
            <person name="Heiman D."/>
            <person name="Nicol R."/>
            <person name="Nusbaum C."/>
            <person name="Young S."/>
            <person name="Wilkinson J."/>
            <person name="Worley K.C."/>
            <person name="Kovar C.L."/>
            <person name="Muzny D.M."/>
            <person name="Gibbs R.A."/>
            <person name="Cree A."/>
            <person name="Dihn H.H."/>
            <person name="Fowler G."/>
            <person name="Jhangiani S."/>
            <person name="Joshi V."/>
            <person name="Lee S."/>
            <person name="Lewis L.R."/>
            <person name="Nazareth L.V."/>
            <person name="Okwuonu G."/>
            <person name="Santibanez J."/>
            <person name="Warren W.C."/>
            <person name="Mardis E.R."/>
            <person name="Weinstock G.M."/>
            <person name="Wilson R.K."/>
            <person name="Delehaunty K."/>
            <person name="Dooling D."/>
            <person name="Fronik C."/>
            <person name="Fulton L."/>
            <person name="Fulton B."/>
            <person name="Graves T."/>
            <person name="Minx P."/>
            <person name="Sodergren E."/>
            <person name="Birney E."/>
            <person name="Margulies E.H."/>
            <person name="Herrero J."/>
            <person name="Green E.D."/>
            <person name="Haussler D."/>
            <person name="Siepel A."/>
            <person name="Goldman N."/>
            <person name="Pollard K.S."/>
            <person name="Pedersen J.S."/>
            <person name="Lander E.S."/>
            <person name="Kellis M."/>
        </authorList>
    </citation>
    <scope>NUCLEOTIDE SEQUENCE [LARGE SCALE GENOMIC DNA]</scope>
    <source>
        <strain evidence="11 12">Thorbecke inbred</strain>
    </source>
</reference>
<dbReference type="InterPro" id="IPR050208">
    <property type="entry name" value="MHC_class-I_related"/>
</dbReference>
<dbReference type="GO" id="GO:0030884">
    <property type="term" value="F:exogenous lipid antigen binding"/>
    <property type="evidence" value="ECO:0007669"/>
    <property type="project" value="TreeGrafter"/>
</dbReference>
<dbReference type="GO" id="GO:0048006">
    <property type="term" value="P:antigen processing and presentation, endogenous lipid antigen via MHC class Ib"/>
    <property type="evidence" value="ECO:0007669"/>
    <property type="project" value="TreeGrafter"/>
</dbReference>
<dbReference type="InterPro" id="IPR037055">
    <property type="entry name" value="MHC_I-like_Ag-recog_sf"/>
</dbReference>
<keyword evidence="12" id="KW-1185">Reference proteome</keyword>
<dbReference type="Bgee" id="ENSOCUG00000008307">
    <property type="expression patterns" value="Expressed in lung and 18 other cell types or tissues"/>
</dbReference>
<dbReference type="SUPFAM" id="SSF54452">
    <property type="entry name" value="MHC antigen-recognition domain"/>
    <property type="match status" value="1"/>
</dbReference>
<dbReference type="EMBL" id="AAGW02000350">
    <property type="status" value="NOT_ANNOTATED_CDS"/>
    <property type="molecule type" value="Genomic_DNA"/>
</dbReference>
<dbReference type="InterPro" id="IPR013783">
    <property type="entry name" value="Ig-like_fold"/>
</dbReference>
<evidence type="ECO:0000256" key="4">
    <source>
        <dbReference type="ARBA" id="ARBA00023136"/>
    </source>
</evidence>
<dbReference type="GO" id="GO:0030883">
    <property type="term" value="F:endogenous lipid antigen binding"/>
    <property type="evidence" value="ECO:0007669"/>
    <property type="project" value="TreeGrafter"/>
</dbReference>
<dbReference type="SUPFAM" id="SSF48726">
    <property type="entry name" value="Immunoglobulin"/>
    <property type="match status" value="1"/>
</dbReference>
<dbReference type="FunFam" id="3.30.500.10:FF:000002">
    <property type="entry name" value="Antigen-presenting glycoprotein CD1d1"/>
    <property type="match status" value="1"/>
</dbReference>
<dbReference type="InterPro" id="IPR036179">
    <property type="entry name" value="Ig-like_dom_sf"/>
</dbReference>
<evidence type="ECO:0000256" key="2">
    <source>
        <dbReference type="ARBA" id="ARBA00022753"/>
    </source>
</evidence>
<dbReference type="EMBL" id="AAGW02000352">
    <property type="status" value="NOT_ANNOTATED_CDS"/>
    <property type="molecule type" value="Genomic_DNA"/>
</dbReference>
<name>A0A5F9C5T8_RABIT</name>
<dbReference type="GO" id="GO:0051135">
    <property type="term" value="P:positive regulation of NK T cell activation"/>
    <property type="evidence" value="ECO:0007669"/>
    <property type="project" value="UniProtKB-ARBA"/>
</dbReference>
<dbReference type="GO" id="GO:0006955">
    <property type="term" value="P:immune response"/>
    <property type="evidence" value="ECO:0007669"/>
    <property type="project" value="TreeGrafter"/>
</dbReference>
<dbReference type="GO" id="GO:0032753">
    <property type="term" value="P:positive regulation of interleukin-4 production"/>
    <property type="evidence" value="ECO:0007669"/>
    <property type="project" value="UniProtKB-ARBA"/>
</dbReference>
<dbReference type="GO" id="GO:0001916">
    <property type="term" value="P:positive regulation of T cell mediated cytotoxicity"/>
    <property type="evidence" value="ECO:0007669"/>
    <property type="project" value="TreeGrafter"/>
</dbReference>
<dbReference type="Gene3D" id="2.60.40.10">
    <property type="entry name" value="Immunoglobulins"/>
    <property type="match status" value="1"/>
</dbReference>
<keyword evidence="3" id="KW-0391">Immunity</keyword>
<dbReference type="Proteomes" id="UP000001811">
    <property type="component" value="Chromosome 13"/>
</dbReference>
<dbReference type="GO" id="GO:0071723">
    <property type="term" value="F:lipopeptide binding"/>
    <property type="evidence" value="ECO:0007669"/>
    <property type="project" value="TreeGrafter"/>
</dbReference>
<keyword evidence="9" id="KW-0732">Signal</keyword>
<dbReference type="InterPro" id="IPR003597">
    <property type="entry name" value="Ig_C1-set"/>
</dbReference>
<dbReference type="FunFam" id="2.60.40.10:FF:000254">
    <property type="entry name" value="Antigen-presenting glycoprotein CD1d1"/>
    <property type="match status" value="1"/>
</dbReference>
<dbReference type="PANTHER" id="PTHR16675:SF160">
    <property type="entry name" value="T-CELL SURFACE GLYCOPROTEIN CD1A"/>
    <property type="match status" value="1"/>
</dbReference>
<evidence type="ECO:0000313" key="11">
    <source>
        <dbReference type="Ensembl" id="ENSOCUP00000029131.1"/>
    </source>
</evidence>
<organism evidence="11 12">
    <name type="scientific">Oryctolagus cuniculus</name>
    <name type="common">Rabbit</name>
    <dbReference type="NCBI Taxonomy" id="9986"/>
    <lineage>
        <taxon>Eukaryota</taxon>
        <taxon>Metazoa</taxon>
        <taxon>Chordata</taxon>
        <taxon>Craniata</taxon>
        <taxon>Vertebrata</taxon>
        <taxon>Euteleostomi</taxon>
        <taxon>Mammalia</taxon>
        <taxon>Eutheria</taxon>
        <taxon>Euarchontoglires</taxon>
        <taxon>Glires</taxon>
        <taxon>Lagomorpha</taxon>
        <taxon>Leporidae</taxon>
        <taxon>Oryctolagus</taxon>
    </lineage>
</organism>
<dbReference type="InterPro" id="IPR011162">
    <property type="entry name" value="MHC_I/II-like_Ag-recog"/>
</dbReference>
<evidence type="ECO:0000259" key="10">
    <source>
        <dbReference type="PROSITE" id="PS50835"/>
    </source>
</evidence>